<dbReference type="PANTHER" id="PTHR48081:SF8">
    <property type="entry name" value="ALPHA_BETA HYDROLASE FOLD-3 DOMAIN-CONTAINING PROTEIN-RELATED"/>
    <property type="match status" value="1"/>
</dbReference>
<dbReference type="InterPro" id="IPR013094">
    <property type="entry name" value="AB_hydrolase_3"/>
</dbReference>
<dbReference type="PROSITE" id="PS01173">
    <property type="entry name" value="LIPASE_GDXG_HIS"/>
    <property type="match status" value="1"/>
</dbReference>
<reference evidence="5" key="1">
    <citation type="submission" date="2009-09" db="EMBL/GenBank/DDBJ databases">
        <title>The complete genome of Kribbella flavida DSM 17836.</title>
        <authorList>
            <consortium name="US DOE Joint Genome Institute (JGI-PGF)"/>
            <person name="Lucas S."/>
            <person name="Copeland A."/>
            <person name="Lapidus A."/>
            <person name="Glavina del Rio T."/>
            <person name="Dalin E."/>
            <person name="Tice H."/>
            <person name="Bruce D."/>
            <person name="Goodwin L."/>
            <person name="Pitluck S."/>
            <person name="Kyrpides N."/>
            <person name="Mavromatis K."/>
            <person name="Ivanova N."/>
            <person name="Saunders E."/>
            <person name="Brettin T."/>
            <person name="Detter J.C."/>
            <person name="Han C."/>
            <person name="Larimer F."/>
            <person name="Land M."/>
            <person name="Hauser L."/>
            <person name="Markowitz V."/>
            <person name="Cheng J.-F."/>
            <person name="Hugenholtz P."/>
            <person name="Woyke T."/>
            <person name="Wu D."/>
            <person name="Pukall R."/>
            <person name="Klenk H.-P."/>
            <person name="Eisen J.A."/>
        </authorList>
    </citation>
    <scope>NUCLEOTIDE SEQUENCE [LARGE SCALE GENOMIC DNA]</scope>
    <source>
        <strain evidence="5">DSM 17836 / JCM 10339 / NBRC 14399</strain>
    </source>
</reference>
<dbReference type="eggNOG" id="COG0657">
    <property type="taxonomic scope" value="Bacteria"/>
</dbReference>
<dbReference type="AlphaFoldDB" id="D2Q184"/>
<keyword evidence="2 4" id="KW-0378">Hydrolase</keyword>
<dbReference type="GO" id="GO:0016787">
    <property type="term" value="F:hydrolase activity"/>
    <property type="evidence" value="ECO:0007669"/>
    <property type="project" value="UniProtKB-KW"/>
</dbReference>
<feature type="domain" description="Alpha/beta hydrolase fold-3" evidence="3">
    <location>
        <begin position="124"/>
        <end position="329"/>
    </location>
</feature>
<evidence type="ECO:0000313" key="4">
    <source>
        <dbReference type="EMBL" id="ADB30072.1"/>
    </source>
</evidence>
<evidence type="ECO:0000259" key="3">
    <source>
        <dbReference type="Pfam" id="PF07859"/>
    </source>
</evidence>
<dbReference type="RefSeq" id="WP_012918628.1">
    <property type="nucleotide sequence ID" value="NC_013729.1"/>
</dbReference>
<dbReference type="SUPFAM" id="SSF53474">
    <property type="entry name" value="alpha/beta-Hydrolases"/>
    <property type="match status" value="1"/>
</dbReference>
<evidence type="ECO:0000313" key="5">
    <source>
        <dbReference type="Proteomes" id="UP000007967"/>
    </source>
</evidence>
<evidence type="ECO:0000256" key="2">
    <source>
        <dbReference type="ARBA" id="ARBA00022801"/>
    </source>
</evidence>
<dbReference type="KEGG" id="kfl:Kfla_0967"/>
<dbReference type="STRING" id="479435.Kfla_0967"/>
<dbReference type="Pfam" id="PF07859">
    <property type="entry name" value="Abhydrolase_3"/>
    <property type="match status" value="1"/>
</dbReference>
<dbReference type="Proteomes" id="UP000007967">
    <property type="component" value="Chromosome"/>
</dbReference>
<comment type="similarity">
    <text evidence="1">Belongs to the 'GDXG' lipolytic enzyme family.</text>
</comment>
<protein>
    <submittedName>
        <fullName evidence="4">Alpha/beta hydrolase fold-3 domain protein</fullName>
    </submittedName>
</protein>
<dbReference type="EMBL" id="CP001736">
    <property type="protein sequence ID" value="ADB30072.1"/>
    <property type="molecule type" value="Genomic_DNA"/>
</dbReference>
<dbReference type="Gene3D" id="3.40.50.1820">
    <property type="entry name" value="alpha/beta hydrolase"/>
    <property type="match status" value="1"/>
</dbReference>
<accession>D2Q184</accession>
<keyword evidence="5" id="KW-1185">Reference proteome</keyword>
<dbReference type="PANTHER" id="PTHR48081">
    <property type="entry name" value="AB HYDROLASE SUPERFAMILY PROTEIN C4A8.06C"/>
    <property type="match status" value="1"/>
</dbReference>
<gene>
    <name evidence="4" type="ordered locus">Kfla_0967</name>
</gene>
<sequence>MNPRVDALLQAGLAAVQKAVQGNALKPVTALPPAVRRRLAGAPIEIDGNVLDPDLQLLLRLEAMLPGRGNQSVETRRAHLVSSARLVAGQPREMLRVTELTVRGADGQLGARLYVPRTAERGLLVFFHGGGWVAGDLDSHDAYCRDVAAEAGARVLSVDYRRAPEAPAPVAAEDAVAAFTWAVEHAEDLGADPALIAVGGDSAGGNLAAVVAQQCVVRDLAPPVLQLMIYPGLDLVGRRPSRDLFAEGFFLTDEDISWYRDHYTPDPSVRTDPRVSPLLGDPTGTAPAYVATAGFDPLRDEGDEYAELLTKAGVPTTHHREPTLVHGYASMLAVGGPTRAAQLRITTHLRKVLNPED</sequence>
<dbReference type="InterPro" id="IPR050300">
    <property type="entry name" value="GDXG_lipolytic_enzyme"/>
</dbReference>
<evidence type="ECO:0000256" key="1">
    <source>
        <dbReference type="ARBA" id="ARBA00010515"/>
    </source>
</evidence>
<proteinExistence type="inferred from homology"/>
<reference evidence="4 5" key="2">
    <citation type="journal article" date="2010" name="Stand. Genomic Sci.">
        <title>Complete genome sequence of Kribbella flavida type strain (IFO 14399).</title>
        <authorList>
            <person name="Pukall R."/>
            <person name="Lapidus A."/>
            <person name="Glavina Del Rio T."/>
            <person name="Copeland A."/>
            <person name="Tice H."/>
            <person name="Cheng J.-F."/>
            <person name="Lucas S."/>
            <person name="Chen F."/>
            <person name="Nolan M."/>
            <person name="LaButti K."/>
            <person name="Pati A."/>
            <person name="Ivanova N."/>
            <person name="Mavrommatis K."/>
            <person name="Mikhailova N."/>
            <person name="Pitluck S."/>
            <person name="Bruce D."/>
            <person name="Goodwin L."/>
            <person name="Land M."/>
            <person name="Hauser L."/>
            <person name="Chang Y.-J."/>
            <person name="Jeffries C.D."/>
            <person name="Chen A."/>
            <person name="Palaniappan K."/>
            <person name="Chain P."/>
            <person name="Rohde M."/>
            <person name="Goeker M."/>
            <person name="Bristow J."/>
            <person name="Eisen J.A."/>
            <person name="Markowitz V."/>
            <person name="Hugenholtz P."/>
            <person name="Kyrpides N.C."/>
            <person name="Klenk H.-P."/>
            <person name="Brettin T."/>
        </authorList>
    </citation>
    <scope>NUCLEOTIDE SEQUENCE [LARGE SCALE GENOMIC DNA]</scope>
    <source>
        <strain evidence="5">DSM 17836 / JCM 10339 / NBRC 14399</strain>
    </source>
</reference>
<name>D2Q184_KRIFD</name>
<dbReference type="InterPro" id="IPR002168">
    <property type="entry name" value="Lipase_GDXG_HIS_AS"/>
</dbReference>
<dbReference type="HOGENOM" id="CLU_012494_6_4_11"/>
<dbReference type="InterPro" id="IPR029058">
    <property type="entry name" value="AB_hydrolase_fold"/>
</dbReference>
<organism evidence="4 5">
    <name type="scientific">Kribbella flavida (strain DSM 17836 / JCM 10339 / NBRC 14399)</name>
    <dbReference type="NCBI Taxonomy" id="479435"/>
    <lineage>
        <taxon>Bacteria</taxon>
        <taxon>Bacillati</taxon>
        <taxon>Actinomycetota</taxon>
        <taxon>Actinomycetes</taxon>
        <taxon>Propionibacteriales</taxon>
        <taxon>Kribbellaceae</taxon>
        <taxon>Kribbella</taxon>
    </lineage>
</organism>